<reference evidence="3" key="1">
    <citation type="submission" date="2023-03" db="EMBL/GenBank/DDBJ databases">
        <title>Massive genome expansion in bonnet fungi (Mycena s.s.) driven by repeated elements and novel gene families across ecological guilds.</title>
        <authorList>
            <consortium name="Lawrence Berkeley National Laboratory"/>
            <person name="Harder C.B."/>
            <person name="Miyauchi S."/>
            <person name="Viragh M."/>
            <person name="Kuo A."/>
            <person name="Thoen E."/>
            <person name="Andreopoulos B."/>
            <person name="Lu D."/>
            <person name="Skrede I."/>
            <person name="Drula E."/>
            <person name="Henrissat B."/>
            <person name="Morin E."/>
            <person name="Kohler A."/>
            <person name="Barry K."/>
            <person name="LaButti K."/>
            <person name="Morin E."/>
            <person name="Salamov A."/>
            <person name="Lipzen A."/>
            <person name="Mereny Z."/>
            <person name="Hegedus B."/>
            <person name="Baldrian P."/>
            <person name="Stursova M."/>
            <person name="Weitz H."/>
            <person name="Taylor A."/>
            <person name="Grigoriev I.V."/>
            <person name="Nagy L.G."/>
            <person name="Martin F."/>
            <person name="Kauserud H."/>
        </authorList>
    </citation>
    <scope>NUCLEOTIDE SEQUENCE</scope>
    <source>
        <strain evidence="3">9144</strain>
    </source>
</reference>
<dbReference type="Pfam" id="PF20231">
    <property type="entry name" value="DUF6589"/>
    <property type="match status" value="1"/>
</dbReference>
<feature type="compositionally biased region" description="Acidic residues" evidence="1">
    <location>
        <begin position="15"/>
        <end position="27"/>
    </location>
</feature>
<feature type="domain" description="DUF6589" evidence="2">
    <location>
        <begin position="363"/>
        <end position="592"/>
    </location>
</feature>
<evidence type="ECO:0000256" key="1">
    <source>
        <dbReference type="SAM" id="MobiDB-lite"/>
    </source>
</evidence>
<proteinExistence type="predicted"/>
<dbReference type="EMBL" id="JARJCW010000007">
    <property type="protein sequence ID" value="KAJ7222322.1"/>
    <property type="molecule type" value="Genomic_DNA"/>
</dbReference>
<feature type="non-terminal residue" evidence="3">
    <location>
        <position position="1"/>
    </location>
</feature>
<feature type="region of interest" description="Disordered" evidence="1">
    <location>
        <begin position="1"/>
        <end position="40"/>
    </location>
</feature>
<accession>A0AAD6YKS9</accession>
<feature type="non-terminal residue" evidence="3">
    <location>
        <position position="592"/>
    </location>
</feature>
<name>A0AAD6YKS9_9AGAR</name>
<gene>
    <name evidence="3" type="ORF">GGX14DRAFT_326506</name>
</gene>
<evidence type="ECO:0000313" key="3">
    <source>
        <dbReference type="EMBL" id="KAJ7222322.1"/>
    </source>
</evidence>
<protein>
    <recommendedName>
        <fullName evidence="2">DUF6589 domain-containing protein</fullName>
    </recommendedName>
</protein>
<organism evidence="3 4">
    <name type="scientific">Mycena pura</name>
    <dbReference type="NCBI Taxonomy" id="153505"/>
    <lineage>
        <taxon>Eukaryota</taxon>
        <taxon>Fungi</taxon>
        <taxon>Dikarya</taxon>
        <taxon>Basidiomycota</taxon>
        <taxon>Agaricomycotina</taxon>
        <taxon>Agaricomycetes</taxon>
        <taxon>Agaricomycetidae</taxon>
        <taxon>Agaricales</taxon>
        <taxon>Marasmiineae</taxon>
        <taxon>Mycenaceae</taxon>
        <taxon>Mycena</taxon>
    </lineage>
</organism>
<dbReference type="AlphaFoldDB" id="A0AAD6YKS9"/>
<dbReference type="InterPro" id="IPR046496">
    <property type="entry name" value="DUF6589"/>
</dbReference>
<sequence length="592" mass="66973">SESDDSEYNPADDIPSSDESEPDSELDQDTRRSQPAIQTRNTASLRANLQDNLAAKVKMVLLYMDGVGLDLPILLDAISWGDPACTQDAKIRYERSALLNSAELPGILRRWWKPPRPRGSHRVRPKGAKAAMQDFAFHCSQEVLELELETAADIFKSPVGPDVTEAELTGTSFPKLIEAVKKVAPNLWRVLMELARSPTQQKRNPKKTPAMVSLESCFIISNSPPSLKTVIVIIALFEYTRSHHRGRLQKLFSIYFKFKGLSAKGFDTLHAIGLTMSGSWTNDSVSRISEAAMKDMRELMDKFPWLMSYDNVLIAFRIFSQRIDKKTLHGNGTAATVYIKRSATPMPPITNRLLQECRIEGLRNPLSAFDIMEIAEVSEPRRRSHIIFTVLNILLQAPEFDLESHPKHDHPLFQRPASVLELLCGLDHITLQFLLGTVDIPEAAYEDNSRLITEWLRQLKLDGKELQKKIGLERVMAWIGDQLTVDRLRNLFRFRAEDDNSFERLDWLVVPAGWLHISMAFANSIHKQHLGTSKGRGLSAAFDQLQRKGLQSSKTQGPFFHDLNETLHIIAEAQVRELWLVVGKVTNLADLR</sequence>
<comment type="caution">
    <text evidence="3">The sequence shown here is derived from an EMBL/GenBank/DDBJ whole genome shotgun (WGS) entry which is preliminary data.</text>
</comment>
<keyword evidence="4" id="KW-1185">Reference proteome</keyword>
<evidence type="ECO:0000313" key="4">
    <source>
        <dbReference type="Proteomes" id="UP001219525"/>
    </source>
</evidence>
<evidence type="ECO:0000259" key="2">
    <source>
        <dbReference type="Pfam" id="PF20231"/>
    </source>
</evidence>
<dbReference type="Proteomes" id="UP001219525">
    <property type="component" value="Unassembled WGS sequence"/>
</dbReference>